<dbReference type="EMBL" id="BAABAU010000001">
    <property type="protein sequence ID" value="GAA4265875.1"/>
    <property type="molecule type" value="Genomic_DNA"/>
</dbReference>
<accession>A0ABP8E0Z7</accession>
<organism evidence="6 7">
    <name type="scientific">Frondihabitans peucedani</name>
    <dbReference type="NCBI Taxonomy" id="598626"/>
    <lineage>
        <taxon>Bacteria</taxon>
        <taxon>Bacillati</taxon>
        <taxon>Actinomycetota</taxon>
        <taxon>Actinomycetes</taxon>
        <taxon>Micrococcales</taxon>
        <taxon>Microbacteriaceae</taxon>
        <taxon>Frondihabitans</taxon>
    </lineage>
</organism>
<gene>
    <name evidence="6" type="ORF">GCM10022256_14870</name>
</gene>
<evidence type="ECO:0000256" key="2">
    <source>
        <dbReference type="ARBA" id="ARBA00023125"/>
    </source>
</evidence>
<dbReference type="InterPro" id="IPR050204">
    <property type="entry name" value="AraC_XylS_family_regulators"/>
</dbReference>
<dbReference type="Pfam" id="PF12833">
    <property type="entry name" value="HTH_18"/>
    <property type="match status" value="1"/>
</dbReference>
<evidence type="ECO:0000313" key="6">
    <source>
        <dbReference type="EMBL" id="GAA4265875.1"/>
    </source>
</evidence>
<reference evidence="7" key="1">
    <citation type="journal article" date="2019" name="Int. J. Syst. Evol. Microbiol.">
        <title>The Global Catalogue of Microorganisms (GCM) 10K type strain sequencing project: providing services to taxonomists for standard genome sequencing and annotation.</title>
        <authorList>
            <consortium name="The Broad Institute Genomics Platform"/>
            <consortium name="The Broad Institute Genome Sequencing Center for Infectious Disease"/>
            <person name="Wu L."/>
            <person name="Ma J."/>
        </authorList>
    </citation>
    <scope>NUCLEOTIDE SEQUENCE [LARGE SCALE GENOMIC DNA]</scope>
    <source>
        <strain evidence="7">JCM 17442</strain>
    </source>
</reference>
<sequence length="337" mass="36924">MTIQLMSTPDLQDHQDTQPRTTAAGPPINSEVHGRDIDGAIHLYSDGYNGTGMHATKSDDPFAFRYTIRGDEQLTLRTSRFAASILGTVDPEGEYVVSWISAGEGVMDVGGEEKRLTIGQPAMFPTGKRFAFRFRDYAQNLIHFDSAFLERVAAERAGAAPTKLHFLHTEVPGREALIRWQEAVASVAGTILGSEATPLMRSEANLLAANALLDTFAYEGPEATSLTIPPSSGRLAAALEFVHSHAEMPLTTTDIAQAAGLSLRGLQHAFSRQFEMTPTEYLRGVRLDRVRVDLLAATPSRETVASIAHRWGFSHSGRFSSAYAKRFGEYPTETLRR</sequence>
<dbReference type="InterPro" id="IPR035418">
    <property type="entry name" value="AraC-bd_2"/>
</dbReference>
<name>A0ABP8E0Z7_9MICO</name>
<keyword evidence="3" id="KW-0804">Transcription</keyword>
<feature type="compositionally biased region" description="Polar residues" evidence="4">
    <location>
        <begin position="1"/>
        <end position="10"/>
    </location>
</feature>
<evidence type="ECO:0000256" key="4">
    <source>
        <dbReference type="SAM" id="MobiDB-lite"/>
    </source>
</evidence>
<evidence type="ECO:0000256" key="1">
    <source>
        <dbReference type="ARBA" id="ARBA00023015"/>
    </source>
</evidence>
<dbReference type="Proteomes" id="UP001501594">
    <property type="component" value="Unassembled WGS sequence"/>
</dbReference>
<dbReference type="SMART" id="SM00342">
    <property type="entry name" value="HTH_ARAC"/>
    <property type="match status" value="1"/>
</dbReference>
<keyword evidence="7" id="KW-1185">Reference proteome</keyword>
<dbReference type="SUPFAM" id="SSF46689">
    <property type="entry name" value="Homeodomain-like"/>
    <property type="match status" value="1"/>
</dbReference>
<evidence type="ECO:0000259" key="5">
    <source>
        <dbReference type="PROSITE" id="PS01124"/>
    </source>
</evidence>
<dbReference type="PANTHER" id="PTHR46796">
    <property type="entry name" value="HTH-TYPE TRANSCRIPTIONAL ACTIVATOR RHAS-RELATED"/>
    <property type="match status" value="1"/>
</dbReference>
<feature type="region of interest" description="Disordered" evidence="4">
    <location>
        <begin position="1"/>
        <end position="32"/>
    </location>
</feature>
<feature type="domain" description="HTH araC/xylS-type" evidence="5">
    <location>
        <begin position="236"/>
        <end position="337"/>
    </location>
</feature>
<evidence type="ECO:0000256" key="3">
    <source>
        <dbReference type="ARBA" id="ARBA00023163"/>
    </source>
</evidence>
<keyword evidence="1" id="KW-0805">Transcription regulation</keyword>
<dbReference type="Pfam" id="PF14525">
    <property type="entry name" value="AraC_binding_2"/>
    <property type="match status" value="1"/>
</dbReference>
<protein>
    <recommendedName>
        <fullName evidence="5">HTH araC/xylS-type domain-containing protein</fullName>
    </recommendedName>
</protein>
<dbReference type="PANTHER" id="PTHR46796:SF12">
    <property type="entry name" value="HTH-TYPE DNA-BINDING TRANSCRIPTIONAL ACTIVATOR EUTR"/>
    <property type="match status" value="1"/>
</dbReference>
<dbReference type="InterPro" id="IPR018060">
    <property type="entry name" value="HTH_AraC"/>
</dbReference>
<comment type="caution">
    <text evidence="6">The sequence shown here is derived from an EMBL/GenBank/DDBJ whole genome shotgun (WGS) entry which is preliminary data.</text>
</comment>
<proteinExistence type="predicted"/>
<dbReference type="Gene3D" id="1.10.10.60">
    <property type="entry name" value="Homeodomain-like"/>
    <property type="match status" value="1"/>
</dbReference>
<keyword evidence="2" id="KW-0238">DNA-binding</keyword>
<dbReference type="PROSITE" id="PS01124">
    <property type="entry name" value="HTH_ARAC_FAMILY_2"/>
    <property type="match status" value="1"/>
</dbReference>
<evidence type="ECO:0000313" key="7">
    <source>
        <dbReference type="Proteomes" id="UP001501594"/>
    </source>
</evidence>
<dbReference type="InterPro" id="IPR009057">
    <property type="entry name" value="Homeodomain-like_sf"/>
</dbReference>